<dbReference type="InParanoid" id="K3WQM0"/>
<reference evidence="2" key="2">
    <citation type="submission" date="2010-04" db="EMBL/GenBank/DDBJ databases">
        <authorList>
            <person name="Buell R."/>
            <person name="Hamilton J."/>
            <person name="Hostetler J."/>
        </authorList>
    </citation>
    <scope>NUCLEOTIDE SEQUENCE [LARGE SCALE GENOMIC DNA]</scope>
    <source>
        <strain evidence="2">DAOM:BR144</strain>
    </source>
</reference>
<dbReference type="VEuPathDB" id="FungiDB:PYU1_G007247"/>
<dbReference type="EMBL" id="GL376629">
    <property type="status" value="NOT_ANNOTATED_CDS"/>
    <property type="molecule type" value="Genomic_DNA"/>
</dbReference>
<reference evidence="2" key="1">
    <citation type="journal article" date="2010" name="Genome Biol.">
        <title>Genome sequence of the necrotrophic plant pathogen Pythium ultimum reveals original pathogenicity mechanisms and effector repertoire.</title>
        <authorList>
            <person name="Levesque C.A."/>
            <person name="Brouwer H."/>
            <person name="Cano L."/>
            <person name="Hamilton J.P."/>
            <person name="Holt C."/>
            <person name="Huitema E."/>
            <person name="Raffaele S."/>
            <person name="Robideau G.P."/>
            <person name="Thines M."/>
            <person name="Win J."/>
            <person name="Zerillo M.M."/>
            <person name="Beakes G.W."/>
            <person name="Boore J.L."/>
            <person name="Busam D."/>
            <person name="Dumas B."/>
            <person name="Ferriera S."/>
            <person name="Fuerstenberg S.I."/>
            <person name="Gachon C.M."/>
            <person name="Gaulin E."/>
            <person name="Govers F."/>
            <person name="Grenville-Briggs L."/>
            <person name="Horner N."/>
            <person name="Hostetler J."/>
            <person name="Jiang R.H."/>
            <person name="Johnson J."/>
            <person name="Krajaejun T."/>
            <person name="Lin H."/>
            <person name="Meijer H.J."/>
            <person name="Moore B."/>
            <person name="Morris P."/>
            <person name="Phuntmart V."/>
            <person name="Puiu D."/>
            <person name="Shetty J."/>
            <person name="Stajich J.E."/>
            <person name="Tripathy S."/>
            <person name="Wawra S."/>
            <person name="van West P."/>
            <person name="Whitty B.R."/>
            <person name="Coutinho P.M."/>
            <person name="Henrissat B."/>
            <person name="Martin F."/>
            <person name="Thomas P.D."/>
            <person name="Tyler B.M."/>
            <person name="De Vries R.P."/>
            <person name="Kamoun S."/>
            <person name="Yandell M."/>
            <person name="Tisserat N."/>
            <person name="Buell C.R."/>
        </authorList>
    </citation>
    <scope>NUCLEOTIDE SEQUENCE</scope>
    <source>
        <strain evidence="2">DAOM:BR144</strain>
    </source>
</reference>
<dbReference type="EnsemblProtists" id="PYU1_T007262">
    <property type="protein sequence ID" value="PYU1_T007262"/>
    <property type="gene ID" value="PYU1_G007247"/>
</dbReference>
<evidence type="ECO:0000313" key="2">
    <source>
        <dbReference type="Proteomes" id="UP000019132"/>
    </source>
</evidence>
<organism evidence="1 2">
    <name type="scientific">Globisporangium ultimum (strain ATCC 200006 / CBS 805.95 / DAOM BR144)</name>
    <name type="common">Pythium ultimum</name>
    <dbReference type="NCBI Taxonomy" id="431595"/>
    <lineage>
        <taxon>Eukaryota</taxon>
        <taxon>Sar</taxon>
        <taxon>Stramenopiles</taxon>
        <taxon>Oomycota</taxon>
        <taxon>Peronosporomycetes</taxon>
        <taxon>Pythiales</taxon>
        <taxon>Pythiaceae</taxon>
        <taxon>Globisporangium</taxon>
    </lineage>
</organism>
<proteinExistence type="predicted"/>
<dbReference type="Proteomes" id="UP000019132">
    <property type="component" value="Unassembled WGS sequence"/>
</dbReference>
<name>K3WQM0_GLOUD</name>
<reference evidence="1" key="3">
    <citation type="submission" date="2015-02" db="UniProtKB">
        <authorList>
            <consortium name="EnsemblProtists"/>
        </authorList>
    </citation>
    <scope>IDENTIFICATION</scope>
    <source>
        <strain evidence="1">DAOM BR144</strain>
    </source>
</reference>
<sequence>MTNINWFGRSLTERRPICSMARSACEGGFKYYSSELKKLKADAVAYLKSIDQKHWVKYKLQEEFNISTCGKITSSLSEQDNNWMGTELRSAKSLHAFYLYFLKVSELLFEKRQTAANMILRSSVSSLVDVLDGKCKELAEASKKCKFTPYMDGGIQSST</sequence>
<dbReference type="AlphaFoldDB" id="K3WQM0"/>
<evidence type="ECO:0000313" key="1">
    <source>
        <dbReference type="EnsemblProtists" id="PYU1_T007262"/>
    </source>
</evidence>
<accession>K3WQM0</accession>
<protein>
    <submittedName>
        <fullName evidence="1">Uncharacterized protein</fullName>
    </submittedName>
</protein>
<keyword evidence="2" id="KW-1185">Reference proteome</keyword>
<dbReference type="HOGENOM" id="CLU_113173_0_0_1"/>